<dbReference type="PANTHER" id="PTHR43273:SF3">
    <property type="entry name" value="ANAEROBIC SULFATASE-MATURATING ENZYME HOMOLOG ASLB-RELATED"/>
    <property type="match status" value="1"/>
</dbReference>
<evidence type="ECO:0000256" key="5">
    <source>
        <dbReference type="ARBA" id="ARBA00023014"/>
    </source>
</evidence>
<evidence type="ECO:0000256" key="6">
    <source>
        <dbReference type="ARBA" id="ARBA00023601"/>
    </source>
</evidence>
<dbReference type="Pfam" id="PF04055">
    <property type="entry name" value="Radical_SAM"/>
    <property type="match status" value="1"/>
</dbReference>
<evidence type="ECO:0000256" key="1">
    <source>
        <dbReference type="ARBA" id="ARBA00001966"/>
    </source>
</evidence>
<keyword evidence="2" id="KW-0949">S-adenosyl-L-methionine</keyword>
<dbReference type="Gene3D" id="3.20.20.70">
    <property type="entry name" value="Aldolase class I"/>
    <property type="match status" value="1"/>
</dbReference>
<dbReference type="InterPro" id="IPR013785">
    <property type="entry name" value="Aldolase_TIM"/>
</dbReference>
<comment type="similarity">
    <text evidence="6">Belongs to the radical SAM superfamily. Anaerobic sulfatase-maturating enzyme family.</text>
</comment>
<dbReference type="GO" id="GO:0046872">
    <property type="term" value="F:metal ion binding"/>
    <property type="evidence" value="ECO:0007669"/>
    <property type="project" value="UniProtKB-KW"/>
</dbReference>
<evidence type="ECO:0000259" key="7">
    <source>
        <dbReference type="PROSITE" id="PS51918"/>
    </source>
</evidence>
<evidence type="ECO:0000256" key="3">
    <source>
        <dbReference type="ARBA" id="ARBA00022723"/>
    </source>
</evidence>
<evidence type="ECO:0000313" key="8">
    <source>
        <dbReference type="EMBL" id="STT55899.1"/>
    </source>
</evidence>
<comment type="cofactor">
    <cofactor evidence="1">
        <name>[4Fe-4S] cluster</name>
        <dbReference type="ChEBI" id="CHEBI:49883"/>
    </cofactor>
</comment>
<dbReference type="SUPFAM" id="SSF102114">
    <property type="entry name" value="Radical SAM enzymes"/>
    <property type="match status" value="1"/>
</dbReference>
<dbReference type="PROSITE" id="PS51918">
    <property type="entry name" value="RADICAL_SAM"/>
    <property type="match status" value="1"/>
</dbReference>
<reference evidence="8 9" key="1">
    <citation type="submission" date="2018-06" db="EMBL/GenBank/DDBJ databases">
        <authorList>
            <consortium name="Pathogen Informatics"/>
            <person name="Doyle S."/>
        </authorList>
    </citation>
    <scope>NUCLEOTIDE SEQUENCE [LARGE SCALE GENOMIC DNA]</scope>
    <source>
        <strain evidence="8 9">NCTC8849</strain>
    </source>
</reference>
<dbReference type="GO" id="GO:0051536">
    <property type="term" value="F:iron-sulfur cluster binding"/>
    <property type="evidence" value="ECO:0007669"/>
    <property type="project" value="UniProtKB-KW"/>
</dbReference>
<dbReference type="GO" id="GO:0016491">
    <property type="term" value="F:oxidoreductase activity"/>
    <property type="evidence" value="ECO:0007669"/>
    <property type="project" value="InterPro"/>
</dbReference>
<feature type="domain" description="Radical SAM core" evidence="7">
    <location>
        <begin position="1"/>
        <end position="223"/>
    </location>
</feature>
<dbReference type="PANTHER" id="PTHR43273">
    <property type="entry name" value="ANAEROBIC SULFATASE-MATURATING ENZYME HOMOLOG ASLB-RELATED"/>
    <property type="match status" value="1"/>
</dbReference>
<name>A0A377WN28_KLEPN</name>
<dbReference type="InterPro" id="IPR007197">
    <property type="entry name" value="rSAM"/>
</dbReference>
<protein>
    <submittedName>
        <fullName evidence="8">Transcriptional regulator</fullName>
    </submittedName>
</protein>
<dbReference type="SFLD" id="SFLDS00029">
    <property type="entry name" value="Radical_SAM"/>
    <property type="match status" value="1"/>
</dbReference>
<keyword evidence="4" id="KW-0408">Iron</keyword>
<sequence>MSANFNTVAKPGGNRCNLACRYCFYLENEVPRPGYATMDDLTLEAYIHNTISSTPSQNVEFCWQGGEPTLCGLDFFAKVVELQQRYRGNKIIANSLQTNGILLNDKWARFLRRHGFLVGLSIDGPASLHDTWRTTGCGKPTWEKVVQAIRCLQQHDVPVNAMVVVSRQSASQGKSLYRCLSRELNLHHLQFIPLVDSPAPWSVTPEGWGQIFVQCFRRLAGKRCWQGVYPVL</sequence>
<keyword evidence="5" id="KW-0411">Iron-sulfur</keyword>
<dbReference type="SFLD" id="SFLDG01067">
    <property type="entry name" value="SPASM/twitch_domain_containing"/>
    <property type="match status" value="1"/>
</dbReference>
<evidence type="ECO:0000313" key="9">
    <source>
        <dbReference type="Proteomes" id="UP000254799"/>
    </source>
</evidence>
<dbReference type="AlphaFoldDB" id="A0A377WN28"/>
<proteinExistence type="inferred from homology"/>
<gene>
    <name evidence="8" type="primary">ydeM</name>
    <name evidence="8" type="ORF">NCTC8849_04526</name>
</gene>
<dbReference type="CDD" id="cd01335">
    <property type="entry name" value="Radical_SAM"/>
    <property type="match status" value="1"/>
</dbReference>
<accession>A0A377WN28</accession>
<dbReference type="InterPro" id="IPR058240">
    <property type="entry name" value="rSAM_sf"/>
</dbReference>
<dbReference type="SFLD" id="SFLDG01386">
    <property type="entry name" value="main_SPASM_domain-containing"/>
    <property type="match status" value="1"/>
</dbReference>
<organism evidence="8 9">
    <name type="scientific">Klebsiella pneumoniae</name>
    <dbReference type="NCBI Taxonomy" id="573"/>
    <lineage>
        <taxon>Bacteria</taxon>
        <taxon>Pseudomonadati</taxon>
        <taxon>Pseudomonadota</taxon>
        <taxon>Gammaproteobacteria</taxon>
        <taxon>Enterobacterales</taxon>
        <taxon>Enterobacteriaceae</taxon>
        <taxon>Klebsiella/Raoultella group</taxon>
        <taxon>Klebsiella</taxon>
        <taxon>Klebsiella pneumoniae complex</taxon>
    </lineage>
</organism>
<evidence type="ECO:0000256" key="4">
    <source>
        <dbReference type="ARBA" id="ARBA00023004"/>
    </source>
</evidence>
<dbReference type="InterPro" id="IPR023867">
    <property type="entry name" value="Sulphatase_maturase_rSAM"/>
</dbReference>
<evidence type="ECO:0000256" key="2">
    <source>
        <dbReference type="ARBA" id="ARBA00022691"/>
    </source>
</evidence>
<dbReference type="Proteomes" id="UP000254799">
    <property type="component" value="Unassembled WGS sequence"/>
</dbReference>
<dbReference type="EMBL" id="UGLC01000002">
    <property type="protein sequence ID" value="STT55899.1"/>
    <property type="molecule type" value="Genomic_DNA"/>
</dbReference>
<keyword evidence="3" id="KW-0479">Metal-binding</keyword>